<evidence type="ECO:0000256" key="9">
    <source>
        <dbReference type="SAM" id="Phobius"/>
    </source>
</evidence>
<keyword evidence="4" id="KW-0762">Sugar transport</keyword>
<dbReference type="Pfam" id="PF03609">
    <property type="entry name" value="EII-Sor"/>
    <property type="match status" value="1"/>
</dbReference>
<dbReference type="PROSITE" id="PS51106">
    <property type="entry name" value="PTS_EIIC_TYPE_4"/>
    <property type="match status" value="1"/>
</dbReference>
<dbReference type="OrthoDB" id="9815089at2"/>
<keyword evidence="2" id="KW-0813">Transport</keyword>
<dbReference type="PANTHER" id="PTHR32502">
    <property type="entry name" value="N-ACETYLGALACTOSAMINE PERMEASE II COMPONENT-RELATED"/>
    <property type="match status" value="1"/>
</dbReference>
<reference evidence="11" key="1">
    <citation type="submission" date="2017-02" db="EMBL/GenBank/DDBJ databases">
        <authorList>
            <person name="Varghese N."/>
            <person name="Submissions S."/>
        </authorList>
    </citation>
    <scope>NUCLEOTIDE SEQUENCE [LARGE SCALE GENOMIC DNA]</scope>
    <source>
        <strain evidence="11">ATCC 25662</strain>
    </source>
</reference>
<name>A0A1T4K780_9FIRM</name>
<dbReference type="GO" id="GO:0005886">
    <property type="term" value="C:plasma membrane"/>
    <property type="evidence" value="ECO:0007669"/>
    <property type="project" value="UniProtKB-SubCell"/>
</dbReference>
<keyword evidence="7 9" id="KW-1133">Transmembrane helix</keyword>
<evidence type="ECO:0000256" key="1">
    <source>
        <dbReference type="ARBA" id="ARBA00004651"/>
    </source>
</evidence>
<organism evidence="10 11">
    <name type="scientific">Anaerorhabdus furcosa</name>
    <dbReference type="NCBI Taxonomy" id="118967"/>
    <lineage>
        <taxon>Bacteria</taxon>
        <taxon>Bacillati</taxon>
        <taxon>Bacillota</taxon>
        <taxon>Erysipelotrichia</taxon>
        <taxon>Erysipelotrichales</taxon>
        <taxon>Erysipelotrichaceae</taxon>
        <taxon>Anaerorhabdus</taxon>
    </lineage>
</organism>
<evidence type="ECO:0000256" key="7">
    <source>
        <dbReference type="ARBA" id="ARBA00022989"/>
    </source>
</evidence>
<keyword evidence="6 9" id="KW-0812">Transmembrane</keyword>
<dbReference type="Proteomes" id="UP000243297">
    <property type="component" value="Unassembled WGS sequence"/>
</dbReference>
<feature type="transmembrane region" description="Helical" evidence="9">
    <location>
        <begin position="182"/>
        <end position="200"/>
    </location>
</feature>
<keyword evidence="8 9" id="KW-0472">Membrane</keyword>
<evidence type="ECO:0000256" key="2">
    <source>
        <dbReference type="ARBA" id="ARBA00022448"/>
    </source>
</evidence>
<evidence type="ECO:0000313" key="11">
    <source>
        <dbReference type="Proteomes" id="UP000243297"/>
    </source>
</evidence>
<feature type="transmembrane region" description="Helical" evidence="9">
    <location>
        <begin position="207"/>
        <end position="237"/>
    </location>
</feature>
<dbReference type="InterPro" id="IPR050303">
    <property type="entry name" value="GatZ_KbaZ_carbometab"/>
</dbReference>
<dbReference type="AlphaFoldDB" id="A0A1T4K780"/>
<sequence>MFLIQCILVSILAGLLRWDGRVFGQTLAEVPLCAGVLVGIIMGDPYTGLIMGASLQLIFLGIVGIGGATPPDSTIGAVMGTFFAITAGLDAETVVALAMPMAILGQALGILCRMINVRYNIVIDKAAAEGNTKKIDGALWQGAWIFFALTALPVFLGCYFGADVVQTIVNYIPQVILSGLSRSASLLPALGMALLMNFMFDKQTAVYLFLGFVLNAFLGMSLLGITFIGVIIAVAIYQTRKHSA</sequence>
<feature type="transmembrane region" description="Helical" evidence="9">
    <location>
        <begin position="137"/>
        <end position="162"/>
    </location>
</feature>
<dbReference type="STRING" id="118967.SAMN02745191_0364"/>
<comment type="subcellular location">
    <subcellularLocation>
        <location evidence="1">Cell membrane</location>
        <topology evidence="1">Multi-pass membrane protein</topology>
    </subcellularLocation>
</comment>
<keyword evidence="3" id="KW-1003">Cell membrane</keyword>
<dbReference type="PANTHER" id="PTHR32502:SF8">
    <property type="entry name" value="N-ACETYLGALACTOSAMINE PERMEASE IIC COMPONENT 1"/>
    <property type="match status" value="1"/>
</dbReference>
<evidence type="ECO:0000256" key="6">
    <source>
        <dbReference type="ARBA" id="ARBA00022692"/>
    </source>
</evidence>
<dbReference type="InterPro" id="IPR004700">
    <property type="entry name" value="PTS_IIC_man"/>
</dbReference>
<evidence type="ECO:0000256" key="3">
    <source>
        <dbReference type="ARBA" id="ARBA00022475"/>
    </source>
</evidence>
<accession>A0A1T4K780</accession>
<evidence type="ECO:0000256" key="4">
    <source>
        <dbReference type="ARBA" id="ARBA00022597"/>
    </source>
</evidence>
<feature type="transmembrane region" description="Helical" evidence="9">
    <location>
        <begin position="48"/>
        <end position="66"/>
    </location>
</feature>
<proteinExistence type="predicted"/>
<protein>
    <submittedName>
        <fullName evidence="10">PTS system, mannose-specific IIC component</fullName>
    </submittedName>
</protein>
<evidence type="ECO:0000256" key="5">
    <source>
        <dbReference type="ARBA" id="ARBA00022683"/>
    </source>
</evidence>
<evidence type="ECO:0000313" key="10">
    <source>
        <dbReference type="EMBL" id="SJZ38284.1"/>
    </source>
</evidence>
<keyword evidence="5" id="KW-0598">Phosphotransferase system</keyword>
<gene>
    <name evidence="10" type="ORF">SAMN02745191_0364</name>
</gene>
<dbReference type="EMBL" id="FUWY01000001">
    <property type="protein sequence ID" value="SJZ38284.1"/>
    <property type="molecule type" value="Genomic_DNA"/>
</dbReference>
<dbReference type="GO" id="GO:0009401">
    <property type="term" value="P:phosphoenolpyruvate-dependent sugar phosphotransferase system"/>
    <property type="evidence" value="ECO:0007669"/>
    <property type="project" value="UniProtKB-KW"/>
</dbReference>
<evidence type="ECO:0000256" key="8">
    <source>
        <dbReference type="ARBA" id="ARBA00023136"/>
    </source>
</evidence>
<dbReference type="RefSeq" id="WP_078710809.1">
    <property type="nucleotide sequence ID" value="NZ_FUWY01000001.1"/>
</dbReference>
<keyword evidence="11" id="KW-1185">Reference proteome</keyword>